<name>A0A9W9M7H6_9EURO</name>
<accession>A0A9W9M7H6</accession>
<gene>
    <name evidence="1" type="ORF">N7498_010589</name>
</gene>
<dbReference type="AlphaFoldDB" id="A0A9W9M7H6"/>
<dbReference type="OrthoDB" id="4362551at2759"/>
<reference evidence="1" key="1">
    <citation type="submission" date="2022-12" db="EMBL/GenBank/DDBJ databases">
        <authorList>
            <person name="Petersen C."/>
        </authorList>
    </citation>
    <scope>NUCLEOTIDE SEQUENCE</scope>
    <source>
        <strain evidence="1">IBT 15544</strain>
    </source>
</reference>
<comment type="caution">
    <text evidence="1">The sequence shown here is derived from an EMBL/GenBank/DDBJ whole genome shotgun (WGS) entry which is preliminary data.</text>
</comment>
<dbReference type="Proteomes" id="UP001150904">
    <property type="component" value="Unassembled WGS sequence"/>
</dbReference>
<evidence type="ECO:0000313" key="2">
    <source>
        <dbReference type="Proteomes" id="UP001150904"/>
    </source>
</evidence>
<sequence>MSFYPPGWDYNRVLNASDDEIMGLTDEQHTTMFNGLSEAGLFDYVMERLGLLRMPKNQKDEKLAQREGFSPYLDSLKNGFKFSDQWSAWGFVIFRTCYYGPTHEALWAEFRDRWDLIMQQEIAEYHNYHPKLDRAIELRKNRWVEDPTLDGASPQEVSRRFDEMWPNLSRGYATSICLMVTPDSLESILNSPLPSSAPQLNLNVINKCRAPKI</sequence>
<dbReference type="EMBL" id="JAPQKR010000016">
    <property type="protein sequence ID" value="KAJ5191604.1"/>
    <property type="molecule type" value="Genomic_DNA"/>
</dbReference>
<organism evidence="1 2">
    <name type="scientific">Penicillium cinerascens</name>
    <dbReference type="NCBI Taxonomy" id="70096"/>
    <lineage>
        <taxon>Eukaryota</taxon>
        <taxon>Fungi</taxon>
        <taxon>Dikarya</taxon>
        <taxon>Ascomycota</taxon>
        <taxon>Pezizomycotina</taxon>
        <taxon>Eurotiomycetes</taxon>
        <taxon>Eurotiomycetidae</taxon>
        <taxon>Eurotiales</taxon>
        <taxon>Aspergillaceae</taxon>
        <taxon>Penicillium</taxon>
    </lineage>
</organism>
<keyword evidence="2" id="KW-1185">Reference proteome</keyword>
<proteinExistence type="predicted"/>
<evidence type="ECO:0000313" key="1">
    <source>
        <dbReference type="EMBL" id="KAJ5191604.1"/>
    </source>
</evidence>
<dbReference type="GeneID" id="83184946"/>
<dbReference type="RefSeq" id="XP_058304544.1">
    <property type="nucleotide sequence ID" value="XM_058457645.1"/>
</dbReference>
<reference evidence="1" key="2">
    <citation type="journal article" date="2023" name="IMA Fungus">
        <title>Comparative genomic study of the Penicillium genus elucidates a diverse pangenome and 15 lateral gene transfer events.</title>
        <authorList>
            <person name="Petersen C."/>
            <person name="Sorensen T."/>
            <person name="Nielsen M.R."/>
            <person name="Sondergaard T.E."/>
            <person name="Sorensen J.L."/>
            <person name="Fitzpatrick D.A."/>
            <person name="Frisvad J.C."/>
            <person name="Nielsen K.L."/>
        </authorList>
    </citation>
    <scope>NUCLEOTIDE SEQUENCE</scope>
    <source>
        <strain evidence="1">IBT 15544</strain>
    </source>
</reference>
<protein>
    <submittedName>
        <fullName evidence="1">Uncharacterized protein</fullName>
    </submittedName>
</protein>